<feature type="compositionally biased region" description="Low complexity" evidence="4">
    <location>
        <begin position="262"/>
        <end position="281"/>
    </location>
</feature>
<dbReference type="SUPFAM" id="SSF54001">
    <property type="entry name" value="Cysteine proteinases"/>
    <property type="match status" value="1"/>
</dbReference>
<dbReference type="HOGENOM" id="CLU_070222_0_0_1"/>
<dbReference type="Gene3D" id="3.30.310.130">
    <property type="entry name" value="Ubiquitin-related"/>
    <property type="match status" value="1"/>
</dbReference>
<dbReference type="Proteomes" id="UP000019132">
    <property type="component" value="Unassembled WGS sequence"/>
</dbReference>
<sequence>MCYNCQCSNYESDEGGSDCYDVQLTYPLPPCSSDIVTITRHDISRLRPEQYLNDNIIDYYFKRLMVDEYRAPQFIQENVLFLSSHFYSRLCMGKGSTVAERLKAGYKNVSTWVTRTDFFSRSMIFIPINKDFLQLEWESSHPSATHDDANGEEPSTSPPGSSYDVNKIVSISVKAPRQENSYDCGVYVLKFAEVMLENYLYAGASFGDSGPIDNEIIKGKLDMLITPTSFGAQDITQARINIQKCIADDVVRYQQALAEQKLQKKQSAAPTDLSAAAATEVEAARMPSSMEEDAPLTMMNDARDGEPEADEDHADQSVEKEEEMKESEGESGEGSVQATIK</sequence>
<dbReference type="VEuPathDB" id="FungiDB:PYU1_G014780"/>
<dbReference type="Gene3D" id="1.10.418.20">
    <property type="match status" value="1"/>
</dbReference>
<organism evidence="6 7">
    <name type="scientific">Globisporangium ultimum (strain ATCC 200006 / CBS 805.95 / DAOM BR144)</name>
    <name type="common">Pythium ultimum</name>
    <dbReference type="NCBI Taxonomy" id="431595"/>
    <lineage>
        <taxon>Eukaryota</taxon>
        <taxon>Sar</taxon>
        <taxon>Stramenopiles</taxon>
        <taxon>Oomycota</taxon>
        <taxon>Peronosporomycetes</taxon>
        <taxon>Pythiales</taxon>
        <taxon>Pythiaceae</taxon>
        <taxon>Globisporangium</taxon>
    </lineage>
</organism>
<evidence type="ECO:0000313" key="6">
    <source>
        <dbReference type="EnsemblProtists" id="PYU1_T014811"/>
    </source>
</evidence>
<evidence type="ECO:0000256" key="1">
    <source>
        <dbReference type="ARBA" id="ARBA00005234"/>
    </source>
</evidence>
<evidence type="ECO:0000313" key="7">
    <source>
        <dbReference type="Proteomes" id="UP000019132"/>
    </source>
</evidence>
<dbReference type="eggNOG" id="KOG0779">
    <property type="taxonomic scope" value="Eukaryota"/>
</dbReference>
<reference evidence="7" key="2">
    <citation type="submission" date="2010-04" db="EMBL/GenBank/DDBJ databases">
        <authorList>
            <person name="Buell R."/>
            <person name="Hamilton J."/>
            <person name="Hostetler J."/>
        </authorList>
    </citation>
    <scope>NUCLEOTIDE SEQUENCE [LARGE SCALE GENOMIC DNA]</scope>
    <source>
        <strain evidence="7">DAOM:BR144</strain>
    </source>
</reference>
<proteinExistence type="inferred from homology"/>
<feature type="region of interest" description="Disordered" evidence="4">
    <location>
        <begin position="141"/>
        <end position="163"/>
    </location>
</feature>
<feature type="compositionally biased region" description="Low complexity" evidence="4">
    <location>
        <begin position="152"/>
        <end position="162"/>
    </location>
</feature>
<dbReference type="STRING" id="431595.K3XC62"/>
<evidence type="ECO:0000259" key="5">
    <source>
        <dbReference type="PROSITE" id="PS50600"/>
    </source>
</evidence>
<dbReference type="InterPro" id="IPR003653">
    <property type="entry name" value="Peptidase_C48_C"/>
</dbReference>
<feature type="region of interest" description="Disordered" evidence="4">
    <location>
        <begin position="262"/>
        <end position="341"/>
    </location>
</feature>
<dbReference type="InParanoid" id="K3XC62"/>
<dbReference type="EMBL" id="GL376569">
    <property type="status" value="NOT_ANNOTATED_CDS"/>
    <property type="molecule type" value="Genomic_DNA"/>
</dbReference>
<evidence type="ECO:0000256" key="2">
    <source>
        <dbReference type="ARBA" id="ARBA00022670"/>
    </source>
</evidence>
<evidence type="ECO:0000256" key="4">
    <source>
        <dbReference type="SAM" id="MobiDB-lite"/>
    </source>
</evidence>
<dbReference type="PANTHER" id="PTHR47764:SF2">
    <property type="entry name" value="UBIQUITIN-LIKE PROTEASE FAMILY PROFILE DOMAIN-CONTAINING PROTEIN"/>
    <property type="match status" value="1"/>
</dbReference>
<keyword evidence="3" id="KW-0378">Hydrolase</keyword>
<dbReference type="Pfam" id="PF02902">
    <property type="entry name" value="Peptidase_C48"/>
    <property type="match status" value="2"/>
</dbReference>
<dbReference type="GO" id="GO:0006508">
    <property type="term" value="P:proteolysis"/>
    <property type="evidence" value="ECO:0007669"/>
    <property type="project" value="UniProtKB-KW"/>
</dbReference>
<reference evidence="7" key="1">
    <citation type="journal article" date="2010" name="Genome Biol.">
        <title>Genome sequence of the necrotrophic plant pathogen Pythium ultimum reveals original pathogenicity mechanisms and effector repertoire.</title>
        <authorList>
            <person name="Levesque C.A."/>
            <person name="Brouwer H."/>
            <person name="Cano L."/>
            <person name="Hamilton J.P."/>
            <person name="Holt C."/>
            <person name="Huitema E."/>
            <person name="Raffaele S."/>
            <person name="Robideau G.P."/>
            <person name="Thines M."/>
            <person name="Win J."/>
            <person name="Zerillo M.M."/>
            <person name="Beakes G.W."/>
            <person name="Boore J.L."/>
            <person name="Busam D."/>
            <person name="Dumas B."/>
            <person name="Ferriera S."/>
            <person name="Fuerstenberg S.I."/>
            <person name="Gachon C.M."/>
            <person name="Gaulin E."/>
            <person name="Govers F."/>
            <person name="Grenville-Briggs L."/>
            <person name="Horner N."/>
            <person name="Hostetler J."/>
            <person name="Jiang R.H."/>
            <person name="Johnson J."/>
            <person name="Krajaejun T."/>
            <person name="Lin H."/>
            <person name="Meijer H.J."/>
            <person name="Moore B."/>
            <person name="Morris P."/>
            <person name="Phuntmart V."/>
            <person name="Puiu D."/>
            <person name="Shetty J."/>
            <person name="Stajich J.E."/>
            <person name="Tripathy S."/>
            <person name="Wawra S."/>
            <person name="van West P."/>
            <person name="Whitty B.R."/>
            <person name="Coutinho P.M."/>
            <person name="Henrissat B."/>
            <person name="Martin F."/>
            <person name="Thomas P.D."/>
            <person name="Tyler B.M."/>
            <person name="De Vries R.P."/>
            <person name="Kamoun S."/>
            <person name="Yandell M."/>
            <person name="Tisserat N."/>
            <person name="Buell C.R."/>
        </authorList>
    </citation>
    <scope>NUCLEOTIDE SEQUENCE</scope>
    <source>
        <strain evidence="7">DAOM:BR144</strain>
    </source>
</reference>
<dbReference type="InterPro" id="IPR038765">
    <property type="entry name" value="Papain-like_cys_pep_sf"/>
</dbReference>
<feature type="compositionally biased region" description="Basic and acidic residues" evidence="4">
    <location>
        <begin position="314"/>
        <end position="328"/>
    </location>
</feature>
<keyword evidence="2" id="KW-0645">Protease</keyword>
<keyword evidence="7" id="KW-1185">Reference proteome</keyword>
<accession>K3XC62</accession>
<dbReference type="EnsemblProtists" id="PYU1_T014811">
    <property type="protein sequence ID" value="PYU1_T014811"/>
    <property type="gene ID" value="PYU1_G014780"/>
</dbReference>
<dbReference type="AlphaFoldDB" id="K3XC62"/>
<dbReference type="GO" id="GO:0008234">
    <property type="term" value="F:cysteine-type peptidase activity"/>
    <property type="evidence" value="ECO:0007669"/>
    <property type="project" value="InterPro"/>
</dbReference>
<reference evidence="6" key="3">
    <citation type="submission" date="2015-02" db="UniProtKB">
        <authorList>
            <consortium name="EnsemblProtists"/>
        </authorList>
    </citation>
    <scope>IDENTIFICATION</scope>
    <source>
        <strain evidence="6">DAOM BR144</strain>
    </source>
</reference>
<dbReference type="PROSITE" id="PS50600">
    <property type="entry name" value="ULP_PROTEASE"/>
    <property type="match status" value="1"/>
</dbReference>
<name>K3XC62_GLOUD</name>
<feature type="domain" description="Ubiquitin-like protease family profile" evidence="5">
    <location>
        <begin position="36"/>
        <end position="195"/>
    </location>
</feature>
<evidence type="ECO:0000256" key="3">
    <source>
        <dbReference type="ARBA" id="ARBA00022801"/>
    </source>
</evidence>
<protein>
    <recommendedName>
        <fullName evidence="5">Ubiquitin-like protease family profile domain-containing protein</fullName>
    </recommendedName>
</protein>
<comment type="similarity">
    <text evidence="1">Belongs to the peptidase C48 family.</text>
</comment>
<dbReference type="PANTHER" id="PTHR47764">
    <property type="entry name" value="UBIQUITIN-LIKE-SPECIFIC PROTEASE 2B-RELATED"/>
    <property type="match status" value="1"/>
</dbReference>